<evidence type="ECO:0000313" key="3">
    <source>
        <dbReference type="Proteomes" id="UP000252707"/>
    </source>
</evidence>
<evidence type="ECO:0000313" key="2">
    <source>
        <dbReference type="EMBL" id="RCX30743.1"/>
    </source>
</evidence>
<feature type="transmembrane region" description="Helical" evidence="1">
    <location>
        <begin position="199"/>
        <end position="221"/>
    </location>
</feature>
<feature type="transmembrane region" description="Helical" evidence="1">
    <location>
        <begin position="111"/>
        <end position="129"/>
    </location>
</feature>
<feature type="transmembrane region" description="Helical" evidence="1">
    <location>
        <begin position="277"/>
        <end position="296"/>
    </location>
</feature>
<keyword evidence="1" id="KW-0472">Membrane</keyword>
<evidence type="ECO:0000256" key="1">
    <source>
        <dbReference type="SAM" id="Phobius"/>
    </source>
</evidence>
<dbReference type="AlphaFoldDB" id="A0A369CAJ2"/>
<protein>
    <submittedName>
        <fullName evidence="2">ABC-2 type transport system permease protein</fullName>
    </submittedName>
</protein>
<dbReference type="Pfam" id="PF12679">
    <property type="entry name" value="ABC2_membrane_2"/>
    <property type="match status" value="1"/>
</dbReference>
<feature type="transmembrane region" description="Helical" evidence="1">
    <location>
        <begin position="48"/>
        <end position="68"/>
    </location>
</feature>
<gene>
    <name evidence="2" type="ORF">DFQ59_104179</name>
</gene>
<feature type="transmembrane region" description="Helical" evidence="1">
    <location>
        <begin position="80"/>
        <end position="99"/>
    </location>
</feature>
<feature type="transmembrane region" description="Helical" evidence="1">
    <location>
        <begin position="136"/>
        <end position="154"/>
    </location>
</feature>
<dbReference type="PANTHER" id="PTHR43471:SF1">
    <property type="entry name" value="ABC TRANSPORTER PERMEASE PROTEIN NOSY-RELATED"/>
    <property type="match status" value="1"/>
</dbReference>
<comment type="caution">
    <text evidence="2">The sequence shown here is derived from an EMBL/GenBank/DDBJ whole genome shotgun (WGS) entry which is preliminary data.</text>
</comment>
<accession>A0A369CAJ2</accession>
<sequence length="302" mass="33150">MTMTMAQGKASLPPRRFGNDVIIHGAQMKSLWLTALADITESLRARWFMVYTAIFGGLVVLLFVFGLTESRIMGFLGLSRLLTVFIQLTMAILPVFVLITTVRSVAGDREAGVFEYLLSLPITLSAWFWGKIIGRFTVIFLPVFLAMAGAAAWATIKDIPVPWDDFFYYTGLLLALAWCFLGIGMLISTVARSADVAQGAVFIIWLTLVLFLDLILLGIMIKEHLPPESAVAIALANPLQVFRIAAMMMFDPQLVMLGPAAYIILDTFGEPGFMTYAIAYPMALGTVAATGGYLLFRRGDLP</sequence>
<feature type="transmembrane region" description="Helical" evidence="1">
    <location>
        <begin position="166"/>
        <end position="187"/>
    </location>
</feature>
<dbReference type="PANTHER" id="PTHR43471">
    <property type="entry name" value="ABC TRANSPORTER PERMEASE"/>
    <property type="match status" value="1"/>
</dbReference>
<reference evidence="2 3" key="1">
    <citation type="submission" date="2018-07" db="EMBL/GenBank/DDBJ databases">
        <title>Genomic Encyclopedia of Type Strains, Phase IV (KMG-IV): sequencing the most valuable type-strain genomes for metagenomic binning, comparative biology and taxonomic classification.</title>
        <authorList>
            <person name="Goeker M."/>
        </authorList>
    </citation>
    <scope>NUCLEOTIDE SEQUENCE [LARGE SCALE GENOMIC DNA]</scope>
    <source>
        <strain evidence="2 3">DSM 26407</strain>
    </source>
</reference>
<keyword evidence="1" id="KW-0812">Transmembrane</keyword>
<dbReference type="Proteomes" id="UP000252707">
    <property type="component" value="Unassembled WGS sequence"/>
</dbReference>
<organism evidence="2 3">
    <name type="scientific">Thioalbus denitrificans</name>
    <dbReference type="NCBI Taxonomy" id="547122"/>
    <lineage>
        <taxon>Bacteria</taxon>
        <taxon>Pseudomonadati</taxon>
        <taxon>Pseudomonadota</taxon>
        <taxon>Gammaproteobacteria</taxon>
        <taxon>Chromatiales</taxon>
        <taxon>Ectothiorhodospiraceae</taxon>
        <taxon>Thioalbus</taxon>
    </lineage>
</organism>
<proteinExistence type="predicted"/>
<feature type="transmembrane region" description="Helical" evidence="1">
    <location>
        <begin position="241"/>
        <end position="265"/>
    </location>
</feature>
<dbReference type="EMBL" id="QPJY01000004">
    <property type="protein sequence ID" value="RCX30743.1"/>
    <property type="molecule type" value="Genomic_DNA"/>
</dbReference>
<dbReference type="GO" id="GO:0005886">
    <property type="term" value="C:plasma membrane"/>
    <property type="evidence" value="ECO:0007669"/>
    <property type="project" value="UniProtKB-SubCell"/>
</dbReference>
<keyword evidence="3" id="KW-1185">Reference proteome</keyword>
<name>A0A369CAJ2_9GAMM</name>
<dbReference type="GO" id="GO:0140359">
    <property type="term" value="F:ABC-type transporter activity"/>
    <property type="evidence" value="ECO:0007669"/>
    <property type="project" value="InterPro"/>
</dbReference>
<keyword evidence="1" id="KW-1133">Transmembrane helix</keyword>